<sequence length="292" mass="30738">MKLQRSAWLAPAACLLLLGACSGDRAASPPTEEEGTAETDAGQNASGETDSNEKPDSSVPDSAGKPDDGESTDAGQPDGGEDPAGQRAHLLSEIREKVETASDMEPVLPDVPAAEGKYLGAEVNADADQYKVTYYETDKPYGLNAEELDGLSPAAVSEARIYESPGSAKAEAGYEQEPEGKGNVNLGYGITGFEDAGAGSVFLTWHEGRWSFSMRNQNIDNPGGGDEMAALAKKIVAKLEDRMLPPPEEVGAGKFDMSSDTYKLTWQRGAVLYSVSSGDPLGLIDQVADLSE</sequence>
<dbReference type="PROSITE" id="PS51257">
    <property type="entry name" value="PROKAR_LIPOPROTEIN"/>
    <property type="match status" value="1"/>
</dbReference>
<feature type="region of interest" description="Disordered" evidence="1">
    <location>
        <begin position="22"/>
        <end position="94"/>
    </location>
</feature>
<evidence type="ECO:0000313" key="4">
    <source>
        <dbReference type="Proteomes" id="UP001549099"/>
    </source>
</evidence>
<reference evidence="3 4" key="1">
    <citation type="submission" date="2024-06" db="EMBL/GenBank/DDBJ databases">
        <title>Genomic Encyclopedia of Type Strains, Phase IV (KMG-IV): sequencing the most valuable type-strain genomes for metagenomic binning, comparative biology and taxonomic classification.</title>
        <authorList>
            <person name="Goeker M."/>
        </authorList>
    </citation>
    <scope>NUCLEOTIDE SEQUENCE [LARGE SCALE GENOMIC DNA]</scope>
    <source>
        <strain evidence="3 4">DSM 26128</strain>
    </source>
</reference>
<keyword evidence="4" id="KW-1185">Reference proteome</keyword>
<feature type="signal peptide" evidence="2">
    <location>
        <begin position="1"/>
        <end position="26"/>
    </location>
</feature>
<feature type="chain" id="PRO_5045059991" description="Lipoprotein" evidence="2">
    <location>
        <begin position="27"/>
        <end position="292"/>
    </location>
</feature>
<keyword evidence="2" id="KW-0732">Signal</keyword>
<protein>
    <recommendedName>
        <fullName evidence="5">Lipoprotein</fullName>
    </recommendedName>
</protein>
<dbReference type="Proteomes" id="UP001549099">
    <property type="component" value="Unassembled WGS sequence"/>
</dbReference>
<comment type="caution">
    <text evidence="3">The sequence shown here is derived from an EMBL/GenBank/DDBJ whole genome shotgun (WGS) entry which is preliminary data.</text>
</comment>
<gene>
    <name evidence="3" type="ORF">ABID49_000309</name>
</gene>
<name>A0ABV2G822_9BACL</name>
<evidence type="ECO:0008006" key="5">
    <source>
        <dbReference type="Google" id="ProtNLM"/>
    </source>
</evidence>
<dbReference type="EMBL" id="JBEPLW010000001">
    <property type="protein sequence ID" value="MET3574433.1"/>
    <property type="molecule type" value="Genomic_DNA"/>
</dbReference>
<evidence type="ECO:0000256" key="2">
    <source>
        <dbReference type="SAM" id="SignalP"/>
    </source>
</evidence>
<evidence type="ECO:0000256" key="1">
    <source>
        <dbReference type="SAM" id="MobiDB-lite"/>
    </source>
</evidence>
<organism evidence="3 4">
    <name type="scientific">Bhargavaea ullalensis</name>
    <dbReference type="NCBI Taxonomy" id="1265685"/>
    <lineage>
        <taxon>Bacteria</taxon>
        <taxon>Bacillati</taxon>
        <taxon>Bacillota</taxon>
        <taxon>Bacilli</taxon>
        <taxon>Bacillales</taxon>
        <taxon>Caryophanaceae</taxon>
        <taxon>Bhargavaea</taxon>
    </lineage>
</organism>
<proteinExistence type="predicted"/>
<evidence type="ECO:0000313" key="3">
    <source>
        <dbReference type="EMBL" id="MET3574433.1"/>
    </source>
</evidence>
<dbReference type="RefSeq" id="WP_354194592.1">
    <property type="nucleotide sequence ID" value="NZ_JBEPLW010000001.1"/>
</dbReference>
<accession>A0ABV2G822</accession>